<feature type="transmembrane region" description="Helical" evidence="3">
    <location>
        <begin position="155"/>
        <end position="174"/>
    </location>
</feature>
<feature type="transmembrane region" description="Helical" evidence="3">
    <location>
        <begin position="378"/>
        <end position="399"/>
    </location>
</feature>
<keyword evidence="3" id="KW-0812">Transmembrane</keyword>
<comment type="subcellular location">
    <subcellularLocation>
        <location evidence="1">Membrane</location>
        <topology evidence="1">Multi-pass membrane protein</topology>
    </subcellularLocation>
</comment>
<dbReference type="Pfam" id="PF07690">
    <property type="entry name" value="MFS_1"/>
    <property type="match status" value="1"/>
</dbReference>
<keyword evidence="3" id="KW-0472">Membrane</keyword>
<evidence type="ECO:0008006" key="6">
    <source>
        <dbReference type="Google" id="ProtNLM"/>
    </source>
</evidence>
<dbReference type="PANTHER" id="PTHR11360">
    <property type="entry name" value="MONOCARBOXYLATE TRANSPORTER"/>
    <property type="match status" value="1"/>
</dbReference>
<dbReference type="InterPro" id="IPR036259">
    <property type="entry name" value="MFS_trans_sf"/>
</dbReference>
<feature type="transmembrane region" description="Helical" evidence="3">
    <location>
        <begin position="186"/>
        <end position="208"/>
    </location>
</feature>
<comment type="caution">
    <text evidence="4">The sequence shown here is derived from an EMBL/GenBank/DDBJ whole genome shotgun (WGS) entry which is preliminary data.</text>
</comment>
<dbReference type="PANTHER" id="PTHR11360:SF315">
    <property type="entry name" value="TRANSPORTER MCH2-RELATED"/>
    <property type="match status" value="1"/>
</dbReference>
<protein>
    <recommendedName>
        <fullName evidence="6">Mfs transporter</fullName>
    </recommendedName>
</protein>
<evidence type="ECO:0000313" key="5">
    <source>
        <dbReference type="Proteomes" id="UP001521184"/>
    </source>
</evidence>
<evidence type="ECO:0000256" key="3">
    <source>
        <dbReference type="SAM" id="Phobius"/>
    </source>
</evidence>
<dbReference type="InterPro" id="IPR011701">
    <property type="entry name" value="MFS"/>
</dbReference>
<sequence>MGNDTEISGVAAAATATTDQATTDGSSVIVEQDPSAAPPDGGYGWTYGVFLSHYLTSATHPTATPLDYAFIGGLQFGCALSLASPITILTRRLGIHPPMLLGTAVQTAGYLLASYARETWQLYLTQGALVGAGIGLAYLPSAAVTSQWFAARRSLANGIVSAGSGVGGIAFSLAASRVIDTHGAPWALRVLAIASGAVNLVAVALVRGRNAEARARIRGFDARLLRRESVVLLLAWAFASMLGYMTLLYSLSAFARDVLRLGGGRAARVTAYLNLGTAVGRPALGWASDRFGRVEVAGGATAACAVLVGAVWIPAAAEAYGVLVAFAVTISPLCVEVAGLKDLNSMLSLAWASTVLPCTFSEVIALKIRRPDADRPYLYPQIYSGVAYAVAAAIMFRLWQVQRRKDPAGCRCSGV</sequence>
<evidence type="ECO:0000313" key="4">
    <source>
        <dbReference type="EMBL" id="KAL1643067.1"/>
    </source>
</evidence>
<dbReference type="InterPro" id="IPR050327">
    <property type="entry name" value="Proton-linked_MCT"/>
</dbReference>
<dbReference type="Gene3D" id="1.20.1250.20">
    <property type="entry name" value="MFS general substrate transporter like domains"/>
    <property type="match status" value="2"/>
</dbReference>
<evidence type="ECO:0000256" key="2">
    <source>
        <dbReference type="ARBA" id="ARBA00006727"/>
    </source>
</evidence>
<organism evidence="4 5">
    <name type="scientific">Diplodia intermedia</name>
    <dbReference type="NCBI Taxonomy" id="856260"/>
    <lineage>
        <taxon>Eukaryota</taxon>
        <taxon>Fungi</taxon>
        <taxon>Dikarya</taxon>
        <taxon>Ascomycota</taxon>
        <taxon>Pezizomycotina</taxon>
        <taxon>Dothideomycetes</taxon>
        <taxon>Dothideomycetes incertae sedis</taxon>
        <taxon>Botryosphaeriales</taxon>
        <taxon>Botryosphaeriaceae</taxon>
        <taxon>Diplodia</taxon>
    </lineage>
</organism>
<feature type="transmembrane region" description="Helical" evidence="3">
    <location>
        <begin position="68"/>
        <end position="87"/>
    </location>
</feature>
<feature type="transmembrane region" description="Helical" evidence="3">
    <location>
        <begin position="294"/>
        <end position="313"/>
    </location>
</feature>
<keyword evidence="5" id="KW-1185">Reference proteome</keyword>
<dbReference type="EMBL" id="JAKEKT020000029">
    <property type="protein sequence ID" value="KAL1643067.1"/>
    <property type="molecule type" value="Genomic_DNA"/>
</dbReference>
<reference evidence="4 5" key="1">
    <citation type="journal article" date="2023" name="Plant Dis.">
        <title>First Report of Diplodia intermedia Causing Canker and Dieback Diseases on Apple Trees in Canada.</title>
        <authorList>
            <person name="Ellouze W."/>
            <person name="Ilyukhin E."/>
            <person name="Sulman M."/>
            <person name="Ali S."/>
        </authorList>
    </citation>
    <scope>NUCLEOTIDE SEQUENCE [LARGE SCALE GENOMIC DNA]</scope>
    <source>
        <strain evidence="4 5">M45-28</strain>
    </source>
</reference>
<accession>A0ABR3TRU9</accession>
<feature type="transmembrane region" description="Helical" evidence="3">
    <location>
        <begin position="122"/>
        <end position="143"/>
    </location>
</feature>
<dbReference type="Proteomes" id="UP001521184">
    <property type="component" value="Unassembled WGS sequence"/>
</dbReference>
<gene>
    <name evidence="4" type="ORF">SLS58_005036</name>
</gene>
<comment type="similarity">
    <text evidence="2">Belongs to the major facilitator superfamily. Monocarboxylate porter (TC 2.A.1.13) family.</text>
</comment>
<dbReference type="SUPFAM" id="SSF103473">
    <property type="entry name" value="MFS general substrate transporter"/>
    <property type="match status" value="1"/>
</dbReference>
<feature type="transmembrane region" description="Helical" evidence="3">
    <location>
        <begin position="319"/>
        <end position="340"/>
    </location>
</feature>
<keyword evidence="3" id="KW-1133">Transmembrane helix</keyword>
<proteinExistence type="inferred from homology"/>
<feature type="transmembrane region" description="Helical" evidence="3">
    <location>
        <begin position="229"/>
        <end position="249"/>
    </location>
</feature>
<evidence type="ECO:0000256" key="1">
    <source>
        <dbReference type="ARBA" id="ARBA00004141"/>
    </source>
</evidence>
<name>A0ABR3TRU9_9PEZI</name>